<sequence>MNSEGEGAMDIVTTCVGDVRGMAIVVHALRHRRGAEKGLDYRFSLRVKESTVRHYPVMADGELASELCVGLGYDGEEFLCEVTVFVKKMHKDVPDSVSGTGVDVGAEMVELVTNDLLQEHDGRQVGFVEWEAIMEPPLQKRKGMRSVLRIGDAYQW</sequence>
<gene>
    <name evidence="1" type="ORF">CBR_g31911</name>
</gene>
<organism evidence="1 2">
    <name type="scientific">Chara braunii</name>
    <name type="common">Braun's stonewort</name>
    <dbReference type="NCBI Taxonomy" id="69332"/>
    <lineage>
        <taxon>Eukaryota</taxon>
        <taxon>Viridiplantae</taxon>
        <taxon>Streptophyta</taxon>
        <taxon>Charophyceae</taxon>
        <taxon>Charales</taxon>
        <taxon>Characeae</taxon>
        <taxon>Chara</taxon>
    </lineage>
</organism>
<protein>
    <submittedName>
        <fullName evidence="1">Uncharacterized protein</fullName>
    </submittedName>
</protein>
<dbReference type="Gramene" id="GBG81239">
    <property type="protein sequence ID" value="GBG81239"/>
    <property type="gene ID" value="CBR_g31911"/>
</dbReference>
<evidence type="ECO:0000313" key="2">
    <source>
        <dbReference type="Proteomes" id="UP000265515"/>
    </source>
</evidence>
<comment type="caution">
    <text evidence="1">The sequence shown here is derived from an EMBL/GenBank/DDBJ whole genome shotgun (WGS) entry which is preliminary data.</text>
</comment>
<reference evidence="1 2" key="1">
    <citation type="journal article" date="2018" name="Cell">
        <title>The Chara Genome: Secondary Complexity and Implications for Plant Terrestrialization.</title>
        <authorList>
            <person name="Nishiyama T."/>
            <person name="Sakayama H."/>
            <person name="Vries J.D."/>
            <person name="Buschmann H."/>
            <person name="Saint-Marcoux D."/>
            <person name="Ullrich K.K."/>
            <person name="Haas F.B."/>
            <person name="Vanderstraeten L."/>
            <person name="Becker D."/>
            <person name="Lang D."/>
            <person name="Vosolsobe S."/>
            <person name="Rombauts S."/>
            <person name="Wilhelmsson P.K.I."/>
            <person name="Janitza P."/>
            <person name="Kern R."/>
            <person name="Heyl A."/>
            <person name="Rumpler F."/>
            <person name="Villalobos L.I.A.C."/>
            <person name="Clay J.M."/>
            <person name="Skokan R."/>
            <person name="Toyoda A."/>
            <person name="Suzuki Y."/>
            <person name="Kagoshima H."/>
            <person name="Schijlen E."/>
            <person name="Tajeshwar N."/>
            <person name="Catarino B."/>
            <person name="Hetherington A.J."/>
            <person name="Saltykova A."/>
            <person name="Bonnot C."/>
            <person name="Breuninger H."/>
            <person name="Symeonidi A."/>
            <person name="Radhakrishnan G.V."/>
            <person name="Van Nieuwerburgh F."/>
            <person name="Deforce D."/>
            <person name="Chang C."/>
            <person name="Karol K.G."/>
            <person name="Hedrich R."/>
            <person name="Ulvskov P."/>
            <person name="Glockner G."/>
            <person name="Delwiche C.F."/>
            <person name="Petrasek J."/>
            <person name="Van de Peer Y."/>
            <person name="Friml J."/>
            <person name="Beilby M."/>
            <person name="Dolan L."/>
            <person name="Kohara Y."/>
            <person name="Sugano S."/>
            <person name="Fujiyama A."/>
            <person name="Delaux P.-M."/>
            <person name="Quint M."/>
            <person name="TheiBen G."/>
            <person name="Hagemann M."/>
            <person name="Harholt J."/>
            <person name="Dunand C."/>
            <person name="Zachgo S."/>
            <person name="Langdale J."/>
            <person name="Maumus F."/>
            <person name="Straeten D.V.D."/>
            <person name="Gould S.B."/>
            <person name="Rensing S.A."/>
        </authorList>
    </citation>
    <scope>NUCLEOTIDE SEQUENCE [LARGE SCALE GENOMIC DNA]</scope>
    <source>
        <strain evidence="1 2">S276</strain>
    </source>
</reference>
<dbReference type="Proteomes" id="UP000265515">
    <property type="component" value="Unassembled WGS sequence"/>
</dbReference>
<dbReference type="AlphaFoldDB" id="A0A388LG06"/>
<evidence type="ECO:0000313" key="1">
    <source>
        <dbReference type="EMBL" id="GBG81239.1"/>
    </source>
</evidence>
<name>A0A388LG06_CHABU</name>
<dbReference type="EMBL" id="BFEA01000368">
    <property type="protein sequence ID" value="GBG81239.1"/>
    <property type="molecule type" value="Genomic_DNA"/>
</dbReference>
<accession>A0A388LG06</accession>
<proteinExistence type="predicted"/>
<keyword evidence="2" id="KW-1185">Reference proteome</keyword>